<comment type="caution">
    <text evidence="1">The sequence shown here is derived from an EMBL/GenBank/DDBJ whole genome shotgun (WGS) entry which is preliminary data.</text>
</comment>
<proteinExistence type="predicted"/>
<accession>A0A7Z0SDD3</accession>
<name>A0A7Z0SDD3_9GAMM</name>
<evidence type="ECO:0000313" key="2">
    <source>
        <dbReference type="Proteomes" id="UP000537890"/>
    </source>
</evidence>
<evidence type="ECO:0000313" key="1">
    <source>
        <dbReference type="EMBL" id="NYT47528.1"/>
    </source>
</evidence>
<protein>
    <submittedName>
        <fullName evidence="1">Uncharacterized protein</fullName>
    </submittedName>
</protein>
<sequence length="121" mass="13770">MHYGRVPPQQQGFHLQQKKIIDLASATYGAIQIDAVNTLVADMQPKLKPYQQLKTALIKYRRLARHFKQPLHFELEDSLHPGDSSSVVSQLQRYLDAVNTPIDQAIKPGVKTENIYTDEQS</sequence>
<dbReference type="Proteomes" id="UP000537890">
    <property type="component" value="Unassembled WGS sequence"/>
</dbReference>
<gene>
    <name evidence="1" type="ORF">H0A75_08135</name>
</gene>
<organism evidence="1 2">
    <name type="scientific">Candidatus Methanofishera endochildressiae</name>
    <dbReference type="NCBI Taxonomy" id="2738884"/>
    <lineage>
        <taxon>Bacteria</taxon>
        <taxon>Pseudomonadati</taxon>
        <taxon>Pseudomonadota</taxon>
        <taxon>Gammaproteobacteria</taxon>
        <taxon>Candidatus Methanofishera</taxon>
    </lineage>
</organism>
<dbReference type="EMBL" id="JACCHS010000170">
    <property type="protein sequence ID" value="NYT47528.1"/>
    <property type="molecule type" value="Genomic_DNA"/>
</dbReference>
<dbReference type="AlphaFoldDB" id="A0A7Z0SDD3"/>
<reference evidence="1 2" key="1">
    <citation type="submission" date="2020-05" db="EMBL/GenBank/DDBJ databases">
        <title>Horizontal transmission and recombination maintain forever young bacterial symbiont genomes.</title>
        <authorList>
            <person name="Russell S.L."/>
            <person name="Pepper-Tunick E."/>
            <person name="Svedberg J."/>
            <person name="Byrne A."/>
            <person name="Ruelas Castillo J."/>
            <person name="Vollmers C."/>
            <person name="Beinart R.A."/>
            <person name="Corbett-Detig R."/>
        </authorList>
    </citation>
    <scope>NUCLEOTIDE SEQUENCE [LARGE SCALE GENOMIC DNA]</scope>
    <source>
        <strain evidence="1">4727-3</strain>
    </source>
</reference>